<feature type="domain" description="Mut7-C RNAse" evidence="1">
    <location>
        <begin position="1"/>
        <end position="145"/>
    </location>
</feature>
<evidence type="ECO:0000313" key="3">
    <source>
        <dbReference type="Proteomes" id="UP000000663"/>
    </source>
</evidence>
<accession>Q0W128</accession>
<dbReference type="OrthoDB" id="1266at2157"/>
<dbReference type="Pfam" id="PF01927">
    <property type="entry name" value="Mut7-C"/>
    <property type="match status" value="1"/>
</dbReference>
<evidence type="ECO:0000313" key="2">
    <source>
        <dbReference type="EMBL" id="CAJ37915.1"/>
    </source>
</evidence>
<keyword evidence="3" id="KW-1185">Reference proteome</keyword>
<dbReference type="EMBL" id="AM114193">
    <property type="protein sequence ID" value="CAJ37915.1"/>
    <property type="molecule type" value="Genomic_DNA"/>
</dbReference>
<dbReference type="InterPro" id="IPR002782">
    <property type="entry name" value="Mut7-C_RNAse_dom"/>
</dbReference>
<evidence type="ECO:0000259" key="1">
    <source>
        <dbReference type="Pfam" id="PF01927"/>
    </source>
</evidence>
<dbReference type="AlphaFoldDB" id="Q0W128"/>
<dbReference type="PANTHER" id="PTHR39081">
    <property type="entry name" value="MUT7-C DOMAIN-CONTAINING PROTEIN"/>
    <property type="match status" value="1"/>
</dbReference>
<dbReference type="Proteomes" id="UP000000663">
    <property type="component" value="Chromosome"/>
</dbReference>
<sequence>MLGRLVAWLRIFDYDTLSALELQIEEDEDRRLVDIALQDGRVLLTRDRGLVERAKKAGAIAILISPDKVTDQLCELIKHVPINTQPVMERCTVCNAGLRRATAEDIRRTKHYVPEHLVEEGKEFWICERCGKIYWMGSHWRNIMKTSSEIDVCRK</sequence>
<organism evidence="2 3">
    <name type="scientific">Methanocella arvoryzae (strain DSM 22066 / NBRC 105507 / MRE50)</name>
    <dbReference type="NCBI Taxonomy" id="351160"/>
    <lineage>
        <taxon>Archaea</taxon>
        <taxon>Methanobacteriati</taxon>
        <taxon>Methanobacteriota</taxon>
        <taxon>Stenosarchaea group</taxon>
        <taxon>Methanomicrobia</taxon>
        <taxon>Methanocellales</taxon>
        <taxon>Methanocellaceae</taxon>
        <taxon>Methanocella</taxon>
    </lineage>
</organism>
<name>Q0W128_METAR</name>
<dbReference type="KEGG" id="rci:RRC155"/>
<dbReference type="PANTHER" id="PTHR39081:SF1">
    <property type="entry name" value="MUT7-C RNASE DOMAIN-CONTAINING PROTEIN"/>
    <property type="match status" value="1"/>
</dbReference>
<dbReference type="eggNOG" id="arCOG04290">
    <property type="taxonomic scope" value="Archaea"/>
</dbReference>
<protein>
    <recommendedName>
        <fullName evidence="1">Mut7-C RNAse domain-containing protein</fullName>
    </recommendedName>
</protein>
<reference evidence="2 3" key="1">
    <citation type="journal article" date="2006" name="Science">
        <title>Genome of rice cluster I archaea -- the key methane producers in the rice rhizosphere.</title>
        <authorList>
            <person name="Erkel C."/>
            <person name="Kube M."/>
            <person name="Reinhardt R."/>
            <person name="Liesack W."/>
        </authorList>
    </citation>
    <scope>NUCLEOTIDE SEQUENCE [LARGE SCALE GENOMIC DNA]</scope>
    <source>
        <strain evidence="3">DSM 22066 / NBRC 105507 / MRE50</strain>
    </source>
</reference>
<gene>
    <name evidence="2" type="ORF">RRC155</name>
</gene>
<proteinExistence type="predicted"/>